<evidence type="ECO:0000313" key="1">
    <source>
        <dbReference type="EMBL" id="KAI4557962.1"/>
    </source>
</evidence>
<keyword evidence="2" id="KW-1185">Reference proteome</keyword>
<gene>
    <name evidence="1" type="ORF">MJG53_018715</name>
</gene>
<protein>
    <submittedName>
        <fullName evidence="1">Uncharacterized protein</fullName>
    </submittedName>
</protein>
<accession>A0ACB9U464</accession>
<name>A0ACB9U464_9CETA</name>
<dbReference type="EMBL" id="CM043049">
    <property type="protein sequence ID" value="KAI4557962.1"/>
    <property type="molecule type" value="Genomic_DNA"/>
</dbReference>
<sequence length="107" mass="11726">MSRRAPSRTCPLLVTPSAATLGQATSSRIWFITIAFPLASQILPSILLSHSVPSTHSHSVKTKPSISLFCSTFQWLPSHSKHKPVPTCLAPHHLSDFLTVLFMLPLL</sequence>
<dbReference type="Proteomes" id="UP001057279">
    <property type="component" value="Linkage Group LG24"/>
</dbReference>
<comment type="caution">
    <text evidence="1">The sequence shown here is derived from an EMBL/GenBank/DDBJ whole genome shotgun (WGS) entry which is preliminary data.</text>
</comment>
<evidence type="ECO:0000313" key="2">
    <source>
        <dbReference type="Proteomes" id="UP001057279"/>
    </source>
</evidence>
<proteinExistence type="predicted"/>
<reference evidence="1" key="1">
    <citation type="submission" date="2022-03" db="EMBL/GenBank/DDBJ databases">
        <title>Genomic analyses of argali, domestic sheep and their hybrids provide insights into chromosomal evolution, heterosis and genetic basis of agronomic traits.</title>
        <authorList>
            <person name="Li M."/>
        </authorList>
    </citation>
    <scope>NUCLEOTIDE SEQUENCE</scope>
    <source>
        <strain evidence="1">F1 hybrid</strain>
    </source>
</reference>
<organism evidence="1 2">
    <name type="scientific">Ovis ammon polii x Ovis aries</name>
    <dbReference type="NCBI Taxonomy" id="2918886"/>
    <lineage>
        <taxon>Eukaryota</taxon>
        <taxon>Metazoa</taxon>
        <taxon>Chordata</taxon>
        <taxon>Craniata</taxon>
        <taxon>Vertebrata</taxon>
        <taxon>Euteleostomi</taxon>
        <taxon>Mammalia</taxon>
        <taxon>Eutheria</taxon>
        <taxon>Laurasiatheria</taxon>
        <taxon>Artiodactyla</taxon>
        <taxon>Ruminantia</taxon>
        <taxon>Pecora</taxon>
        <taxon>Bovidae</taxon>
        <taxon>Caprinae</taxon>
        <taxon>Ovis</taxon>
    </lineage>
</organism>